<dbReference type="Proteomes" id="UP000004099">
    <property type="component" value="Unassembled WGS sequence"/>
</dbReference>
<proteinExistence type="predicted"/>
<gene>
    <name evidence="1" type="ORF">HMPREF0542_10892</name>
</gene>
<evidence type="ECO:0000313" key="2">
    <source>
        <dbReference type="Proteomes" id="UP000004099"/>
    </source>
</evidence>
<dbReference type="EMBL" id="ACGS02000029">
    <property type="protein sequence ID" value="EFZ34996.1"/>
    <property type="molecule type" value="Genomic_DNA"/>
</dbReference>
<protein>
    <submittedName>
        <fullName evidence="1">Uncharacterized protein</fullName>
    </submittedName>
</protein>
<sequence length="44" mass="5173">MLLEKSSFYSLKIKKVGQSQSQIDRLRSAFRLIQEIKETFSQPL</sequence>
<comment type="caution">
    <text evidence="1">The sequence shown here is derived from an EMBL/GenBank/DDBJ whole genome shotgun (WGS) entry which is preliminary data.</text>
</comment>
<evidence type="ECO:0000313" key="1">
    <source>
        <dbReference type="EMBL" id="EFZ34996.1"/>
    </source>
</evidence>
<organism evidence="1 2">
    <name type="scientific">Ligilactobacillus ruminis ATCC 25644</name>
    <dbReference type="NCBI Taxonomy" id="525362"/>
    <lineage>
        <taxon>Bacteria</taxon>
        <taxon>Bacillati</taxon>
        <taxon>Bacillota</taxon>
        <taxon>Bacilli</taxon>
        <taxon>Lactobacillales</taxon>
        <taxon>Lactobacillaceae</taxon>
        <taxon>Ligilactobacillus</taxon>
    </lineage>
</organism>
<dbReference type="AlphaFoldDB" id="E7FPR5"/>
<dbReference type="HOGENOM" id="CLU_3217982_0_0_9"/>
<name>E7FPR5_9LACO</name>
<accession>E7FPR5</accession>
<reference evidence="1 2" key="1">
    <citation type="submission" date="2011-01" db="EMBL/GenBank/DDBJ databases">
        <authorList>
            <person name="Muzny D."/>
            <person name="Qin X."/>
            <person name="Buhay C."/>
            <person name="Dugan-Rocha S."/>
            <person name="Ding Y."/>
            <person name="Chen G."/>
            <person name="Hawes A."/>
            <person name="Holder M."/>
            <person name="Jhangiani S."/>
            <person name="Johnson A."/>
            <person name="Khan Z."/>
            <person name="Li Z."/>
            <person name="Liu W."/>
            <person name="Liu X."/>
            <person name="Perez L."/>
            <person name="Shen H."/>
            <person name="Wang Q."/>
            <person name="Watt J."/>
            <person name="Xi L."/>
            <person name="Xin Y."/>
            <person name="Zhou J."/>
            <person name="Deng J."/>
            <person name="Jiang H."/>
            <person name="Liu Y."/>
            <person name="Qu J."/>
            <person name="Song X.-Z."/>
            <person name="Zhang L."/>
            <person name="Villasana D."/>
            <person name="Johnson A."/>
            <person name="Liu J."/>
            <person name="Liyanage D."/>
            <person name="Lorensuhewa L."/>
            <person name="Robinson T."/>
            <person name="Song A."/>
            <person name="Song B.-B."/>
            <person name="Dinh H."/>
            <person name="Thornton R."/>
            <person name="Coyle M."/>
            <person name="Francisco L."/>
            <person name="Jackson L."/>
            <person name="Javaid M."/>
            <person name="Korchina V."/>
            <person name="Kovar C."/>
            <person name="Mata R."/>
            <person name="Mathew T."/>
            <person name="Ngo R."/>
            <person name="Nguyen L."/>
            <person name="Nguyen N."/>
            <person name="Okwuonu G."/>
            <person name="Ongeri F."/>
            <person name="Pham C."/>
            <person name="Simmons D."/>
            <person name="Wilczek-Boney K."/>
            <person name="Hale W."/>
            <person name="Jakkamsetti A."/>
            <person name="Pham P."/>
            <person name="Ruth R."/>
            <person name="San Lucas F."/>
            <person name="Warren J."/>
            <person name="Zhang J."/>
            <person name="Zhao Z."/>
            <person name="Zhou C."/>
            <person name="Zhu D."/>
            <person name="Lee S."/>
            <person name="Bess C."/>
            <person name="Blankenburg K."/>
            <person name="Forbes L."/>
            <person name="Fu Q."/>
            <person name="Gubbala S."/>
            <person name="Hirani K."/>
            <person name="Jayaseelan J.C."/>
            <person name="Lara F."/>
            <person name="Munidasa M."/>
            <person name="Palculict T."/>
            <person name="Patil S."/>
            <person name="Pu L.-L."/>
            <person name="Saada N."/>
            <person name="Tang L."/>
            <person name="Weissenberger G."/>
            <person name="Zhu Y."/>
            <person name="Hemphill L."/>
            <person name="Shang Y."/>
            <person name="Youmans B."/>
            <person name="Ayvaz T."/>
            <person name="Ross M."/>
            <person name="Santibanez J."/>
            <person name="Aqrawi P."/>
            <person name="Gross S."/>
            <person name="Joshi V."/>
            <person name="Fowler G."/>
            <person name="Nazareth L."/>
            <person name="Reid J."/>
            <person name="Worley K."/>
            <person name="Petrosino J."/>
            <person name="Highlander S."/>
            <person name="Gibbs R."/>
        </authorList>
    </citation>
    <scope>NUCLEOTIDE SEQUENCE [LARGE SCALE GENOMIC DNA]</scope>
    <source>
        <strain evidence="1 2">ATCC 25644</strain>
    </source>
</reference>